<organism evidence="1 2">
    <name type="scientific">Methylopila turkensis</name>
    <dbReference type="NCBI Taxonomy" id="1437816"/>
    <lineage>
        <taxon>Bacteria</taxon>
        <taxon>Pseudomonadati</taxon>
        <taxon>Pseudomonadota</taxon>
        <taxon>Alphaproteobacteria</taxon>
        <taxon>Hyphomicrobiales</taxon>
        <taxon>Methylopilaceae</taxon>
        <taxon>Methylopila</taxon>
    </lineage>
</organism>
<gene>
    <name evidence="1" type="ORF">GCM10008174_34290</name>
</gene>
<protein>
    <recommendedName>
        <fullName evidence="3">Methyltransferase</fullName>
    </recommendedName>
</protein>
<reference evidence="1" key="2">
    <citation type="submission" date="2023-01" db="EMBL/GenBank/DDBJ databases">
        <authorList>
            <person name="Sun Q."/>
            <person name="Evtushenko L."/>
        </authorList>
    </citation>
    <scope>NUCLEOTIDE SEQUENCE</scope>
    <source>
        <strain evidence="1">VKM B-2748</strain>
    </source>
</reference>
<dbReference type="InterPro" id="IPR029063">
    <property type="entry name" value="SAM-dependent_MTases_sf"/>
</dbReference>
<sequence length="221" mass="25035">MSVREIIYGENSPYEGFSKDPSRVDMQGWGSEHPVFKKVIDAVNPSLIIEVGTWKGGSAMHMAKLVREKGLNAEIVCVDTWLGNWQHWARKDGVGSIKDLALVNGFPTLYYTFLNNVVCAGYEDIITPFSLPGYSAYKFFENKKVKADIVYIDGDHEYDGVHLDLRTYWEVVKPGGVLVGDDINWPGVRRAVKELFEDKNIPMKIEDRKFVVRKSTAKAKK</sequence>
<dbReference type="RefSeq" id="WP_271202167.1">
    <property type="nucleotide sequence ID" value="NZ_BSFL01000005.1"/>
</dbReference>
<name>A0A9W6N8L9_9HYPH</name>
<dbReference type="AlphaFoldDB" id="A0A9W6N8L9"/>
<dbReference type="Gene3D" id="3.40.50.150">
    <property type="entry name" value="Vaccinia Virus protein VP39"/>
    <property type="match status" value="1"/>
</dbReference>
<dbReference type="PANTHER" id="PTHR37909:SF1">
    <property type="entry name" value="S-ADENOSYL-L-METHIONINE-DEPENDENT METHYLTRANSFERASES SUPERFAMILY PROTEIN"/>
    <property type="match status" value="1"/>
</dbReference>
<keyword evidence="2" id="KW-1185">Reference proteome</keyword>
<dbReference type="SUPFAM" id="SSF53335">
    <property type="entry name" value="S-adenosyl-L-methionine-dependent methyltransferases"/>
    <property type="match status" value="1"/>
</dbReference>
<evidence type="ECO:0000313" key="1">
    <source>
        <dbReference type="EMBL" id="GLK81688.1"/>
    </source>
</evidence>
<comment type="caution">
    <text evidence="1">The sequence shown here is derived from an EMBL/GenBank/DDBJ whole genome shotgun (WGS) entry which is preliminary data.</text>
</comment>
<proteinExistence type="predicted"/>
<dbReference type="PANTHER" id="PTHR37909">
    <property type="entry name" value="S-ADENOSYL-L-METHIONINE-DEPENDENT METHYLTRANSFERASES SUPERFAMILY PROTEIN"/>
    <property type="match status" value="1"/>
</dbReference>
<evidence type="ECO:0000313" key="2">
    <source>
        <dbReference type="Proteomes" id="UP001143309"/>
    </source>
</evidence>
<evidence type="ECO:0008006" key="3">
    <source>
        <dbReference type="Google" id="ProtNLM"/>
    </source>
</evidence>
<dbReference type="Pfam" id="PF13578">
    <property type="entry name" value="Methyltransf_24"/>
    <property type="match status" value="1"/>
</dbReference>
<dbReference type="EMBL" id="BSFL01000005">
    <property type="protein sequence ID" value="GLK81688.1"/>
    <property type="molecule type" value="Genomic_DNA"/>
</dbReference>
<reference evidence="1" key="1">
    <citation type="journal article" date="2014" name="Int. J. Syst. Evol. Microbiol.">
        <title>Complete genome sequence of Corynebacterium casei LMG S-19264T (=DSM 44701T), isolated from a smear-ripened cheese.</title>
        <authorList>
            <consortium name="US DOE Joint Genome Institute (JGI-PGF)"/>
            <person name="Walter F."/>
            <person name="Albersmeier A."/>
            <person name="Kalinowski J."/>
            <person name="Ruckert C."/>
        </authorList>
    </citation>
    <scope>NUCLEOTIDE SEQUENCE</scope>
    <source>
        <strain evidence="1">VKM B-2748</strain>
    </source>
</reference>
<dbReference type="Proteomes" id="UP001143309">
    <property type="component" value="Unassembled WGS sequence"/>
</dbReference>
<accession>A0A9W6N8L9</accession>